<accession>A0AAV9NQ26</accession>
<keyword evidence="2" id="KW-1185">Reference proteome</keyword>
<protein>
    <submittedName>
        <fullName evidence="1">Uncharacterized protein</fullName>
    </submittedName>
</protein>
<evidence type="ECO:0000313" key="1">
    <source>
        <dbReference type="EMBL" id="KAK5062597.1"/>
    </source>
</evidence>
<dbReference type="AlphaFoldDB" id="A0AAV9NQ26"/>
<organism evidence="1 2">
    <name type="scientific">Exophiala bonariae</name>
    <dbReference type="NCBI Taxonomy" id="1690606"/>
    <lineage>
        <taxon>Eukaryota</taxon>
        <taxon>Fungi</taxon>
        <taxon>Dikarya</taxon>
        <taxon>Ascomycota</taxon>
        <taxon>Pezizomycotina</taxon>
        <taxon>Eurotiomycetes</taxon>
        <taxon>Chaetothyriomycetidae</taxon>
        <taxon>Chaetothyriales</taxon>
        <taxon>Herpotrichiellaceae</taxon>
        <taxon>Exophiala</taxon>
    </lineage>
</organism>
<evidence type="ECO:0000313" key="2">
    <source>
        <dbReference type="Proteomes" id="UP001358417"/>
    </source>
</evidence>
<dbReference type="EMBL" id="JAVRRD010000002">
    <property type="protein sequence ID" value="KAK5062597.1"/>
    <property type="molecule type" value="Genomic_DNA"/>
</dbReference>
<name>A0AAV9NQ26_9EURO</name>
<proteinExistence type="predicted"/>
<dbReference type="GeneID" id="89972848"/>
<comment type="caution">
    <text evidence="1">The sequence shown here is derived from an EMBL/GenBank/DDBJ whole genome shotgun (WGS) entry which is preliminary data.</text>
</comment>
<dbReference type="RefSeq" id="XP_064710869.1">
    <property type="nucleotide sequence ID" value="XM_064848245.1"/>
</dbReference>
<reference evidence="1 2" key="1">
    <citation type="submission" date="2023-08" db="EMBL/GenBank/DDBJ databases">
        <title>Black Yeasts Isolated from many extreme environments.</title>
        <authorList>
            <person name="Coleine C."/>
            <person name="Stajich J.E."/>
            <person name="Selbmann L."/>
        </authorList>
    </citation>
    <scope>NUCLEOTIDE SEQUENCE [LARGE SCALE GENOMIC DNA]</scope>
    <source>
        <strain evidence="1 2">CCFEE 5792</strain>
    </source>
</reference>
<sequence>MGPLSPAASACAVIGAADVGLQAGTGSIRFLSDIKDAPAEVEKLRLGLQETTPIVEASKDYLETLNNGAPDS</sequence>
<gene>
    <name evidence="1" type="ORF">LTR84_004670</name>
</gene>
<dbReference type="Proteomes" id="UP001358417">
    <property type="component" value="Unassembled WGS sequence"/>
</dbReference>